<name>A0A365YFB6_9MICC</name>
<dbReference type="AlphaFoldDB" id="A0A365YFB6"/>
<dbReference type="RefSeq" id="WP_047119927.1">
    <property type="nucleotide sequence ID" value="NZ_CM125969.1"/>
</dbReference>
<sequence length="163" mass="18855">MKKPIDHEKLHKYLSEHHLGSAAGLEHFASAKRMWADTQHADVFHSLWLQVKEDQQDLERILQKLGREPHGLALLAEPWAKLLGKINLLNPLRQRRKTLAQTQLDVLTGLLNAKHSMWRTLLLMVGEEPTLDQALLSDLKLRAESQIRQLSEFSDSSWAERFR</sequence>
<keyword evidence="2" id="KW-1185">Reference proteome</keyword>
<evidence type="ECO:0000313" key="2">
    <source>
        <dbReference type="Proteomes" id="UP000252167"/>
    </source>
</evidence>
<gene>
    <name evidence="1" type="ORF">C1H84_12330</name>
</gene>
<proteinExistence type="predicted"/>
<evidence type="ECO:0000313" key="1">
    <source>
        <dbReference type="EMBL" id="RBM00714.1"/>
    </source>
</evidence>
<reference evidence="1 2" key="1">
    <citation type="submission" date="2018-01" db="EMBL/GenBank/DDBJ databases">
        <title>Glutamicibacter soli strain NHPC-3 Whole genome sequence and assembly.</title>
        <authorList>
            <person name="Choudhury P."/>
            <person name="Gupta D."/>
            <person name="Sengupta K."/>
            <person name="Jawed A."/>
            <person name="Sultana N."/>
            <person name="Saha P."/>
        </authorList>
    </citation>
    <scope>NUCLEOTIDE SEQUENCE [LARGE SCALE GENOMIC DNA]</scope>
    <source>
        <strain evidence="1 2">NHPC-3</strain>
    </source>
</reference>
<protein>
    <submittedName>
        <fullName evidence="1">Uncharacterized protein</fullName>
    </submittedName>
</protein>
<comment type="caution">
    <text evidence="1">The sequence shown here is derived from an EMBL/GenBank/DDBJ whole genome shotgun (WGS) entry which is preliminary data.</text>
</comment>
<organism evidence="1 2">
    <name type="scientific">Glutamicibacter soli</name>
    <dbReference type="NCBI Taxonomy" id="453836"/>
    <lineage>
        <taxon>Bacteria</taxon>
        <taxon>Bacillati</taxon>
        <taxon>Actinomycetota</taxon>
        <taxon>Actinomycetes</taxon>
        <taxon>Micrococcales</taxon>
        <taxon>Micrococcaceae</taxon>
        <taxon>Glutamicibacter</taxon>
    </lineage>
</organism>
<dbReference type="Proteomes" id="UP000252167">
    <property type="component" value="Unassembled WGS sequence"/>
</dbReference>
<accession>A0A365YFB6</accession>
<dbReference type="EMBL" id="POAF01000005">
    <property type="protein sequence ID" value="RBM00714.1"/>
    <property type="molecule type" value="Genomic_DNA"/>
</dbReference>